<evidence type="ECO:0008006" key="3">
    <source>
        <dbReference type="Google" id="ProtNLM"/>
    </source>
</evidence>
<organism evidence="1 2">
    <name type="scientific">Sphingobium jiangsuense</name>
    <dbReference type="NCBI Taxonomy" id="870476"/>
    <lineage>
        <taxon>Bacteria</taxon>
        <taxon>Pseudomonadati</taxon>
        <taxon>Pseudomonadota</taxon>
        <taxon>Alphaproteobacteria</taxon>
        <taxon>Sphingomonadales</taxon>
        <taxon>Sphingomonadaceae</taxon>
        <taxon>Sphingobium</taxon>
    </lineage>
</organism>
<evidence type="ECO:0000313" key="2">
    <source>
        <dbReference type="Proteomes" id="UP000571950"/>
    </source>
</evidence>
<protein>
    <recommendedName>
        <fullName evidence="3">DUF3168 domain-containing protein</fullName>
    </recommendedName>
</protein>
<reference evidence="1 2" key="1">
    <citation type="submission" date="2020-08" db="EMBL/GenBank/DDBJ databases">
        <title>Genomic Encyclopedia of Type Strains, Phase IV (KMG-IV): sequencing the most valuable type-strain genomes for metagenomic binning, comparative biology and taxonomic classification.</title>
        <authorList>
            <person name="Goeker M."/>
        </authorList>
    </citation>
    <scope>NUCLEOTIDE SEQUENCE [LARGE SCALE GENOMIC DNA]</scope>
    <source>
        <strain evidence="1 2">DSM 26189</strain>
    </source>
</reference>
<dbReference type="RefSeq" id="WP_188070163.1">
    <property type="nucleotide sequence ID" value="NZ_BSPS01000057.1"/>
</dbReference>
<dbReference type="Proteomes" id="UP000571950">
    <property type="component" value="Unassembled WGS sequence"/>
</dbReference>
<name>A0A7W6BD45_9SPHN</name>
<dbReference type="Gene3D" id="3.30.2000.30">
    <property type="match status" value="1"/>
</dbReference>
<dbReference type="InterPro" id="IPR021508">
    <property type="entry name" value="Gp17-like"/>
</dbReference>
<dbReference type="InterPro" id="IPR053745">
    <property type="entry name" value="Viral_Tail_Comp_sf"/>
</dbReference>
<keyword evidence="2" id="KW-1185">Reference proteome</keyword>
<dbReference type="Pfam" id="PF11367">
    <property type="entry name" value="Tail_completion_gp17"/>
    <property type="match status" value="1"/>
</dbReference>
<dbReference type="AlphaFoldDB" id="A0A7W6BD45"/>
<comment type="caution">
    <text evidence="1">The sequence shown here is derived from an EMBL/GenBank/DDBJ whole genome shotgun (WGS) entry which is preliminary data.</text>
</comment>
<proteinExistence type="predicted"/>
<evidence type="ECO:0000313" key="1">
    <source>
        <dbReference type="EMBL" id="MBB3924603.1"/>
    </source>
</evidence>
<accession>A0A7W6BD45</accession>
<dbReference type="EMBL" id="JACIDT010000001">
    <property type="protein sequence ID" value="MBB3924603.1"/>
    <property type="molecule type" value="Genomic_DNA"/>
</dbReference>
<sequence length="137" mass="14791">MMEPSLALQKAVRARLIGTPAVTALVPAANVLDKNSRPEVFPSIIIGEAQTVPGDGLARTRYTVFADLHLWQTEPGLAFVKGVAGALWGAFRTPFYTIDGHHVADLHITSSRFIRDPDGLHSHGIISVEAQLAEIMP</sequence>
<gene>
    <name evidence="1" type="ORF">GGR43_000297</name>
</gene>